<gene>
    <name evidence="2" type="ORF">G6F64_000320</name>
</gene>
<dbReference type="AlphaFoldDB" id="A0A9P6XK90"/>
<feature type="compositionally biased region" description="Low complexity" evidence="1">
    <location>
        <begin position="161"/>
        <end position="180"/>
    </location>
</feature>
<dbReference type="OrthoDB" id="2290647at2759"/>
<feature type="region of interest" description="Disordered" evidence="1">
    <location>
        <begin position="243"/>
        <end position="330"/>
    </location>
</feature>
<feature type="region of interest" description="Disordered" evidence="1">
    <location>
        <begin position="107"/>
        <end position="217"/>
    </location>
</feature>
<name>A0A9P6XK90_RHIOR</name>
<organism evidence="2 3">
    <name type="scientific">Rhizopus oryzae</name>
    <name type="common">Mucormycosis agent</name>
    <name type="synonym">Rhizopus arrhizus var. delemar</name>
    <dbReference type="NCBI Taxonomy" id="64495"/>
    <lineage>
        <taxon>Eukaryota</taxon>
        <taxon>Fungi</taxon>
        <taxon>Fungi incertae sedis</taxon>
        <taxon>Mucoromycota</taxon>
        <taxon>Mucoromycotina</taxon>
        <taxon>Mucoromycetes</taxon>
        <taxon>Mucorales</taxon>
        <taxon>Mucorineae</taxon>
        <taxon>Rhizopodaceae</taxon>
        <taxon>Rhizopus</taxon>
    </lineage>
</organism>
<protein>
    <submittedName>
        <fullName evidence="2">Uncharacterized protein</fullName>
    </submittedName>
</protein>
<feature type="compositionally biased region" description="Low complexity" evidence="1">
    <location>
        <begin position="112"/>
        <end position="148"/>
    </location>
</feature>
<evidence type="ECO:0000256" key="1">
    <source>
        <dbReference type="SAM" id="MobiDB-lite"/>
    </source>
</evidence>
<dbReference type="EMBL" id="JAANQT010000018">
    <property type="protein sequence ID" value="KAG1315882.1"/>
    <property type="molecule type" value="Genomic_DNA"/>
</dbReference>
<evidence type="ECO:0000313" key="2">
    <source>
        <dbReference type="EMBL" id="KAG1315882.1"/>
    </source>
</evidence>
<sequence>MKQQQTVTSHVHGWLMNVPNYRQDYSTVNNSHIEIKKERPMSVTSISSEDSIDLDELINVNYTTIMEEEEADLSVLSLLDLDDSKEDFWKVDTGFINTLNIPSPIQYDTPDHSPSSVHLHLPSLPVSPKSPVQRSSSFSSETSINSQSTMTYQRRPSIRPTESTSTSSFGSQSTTTSAFSRSTIPIAESTIRRRQQQQRKLSASISESTSMSHSNLARRATHIPAPSTNHKPGIIRQSIIPQHTKSTSTATHSQQQGVLNRSPSRMTSKRASHIPAPSLAQRSATSLGMAPKTSLSQHQPSLLSRSKPTHGTIQRNVGSTKSTSIRTLRK</sequence>
<keyword evidence="3" id="KW-1185">Reference proteome</keyword>
<dbReference type="Proteomes" id="UP000716291">
    <property type="component" value="Unassembled WGS sequence"/>
</dbReference>
<feature type="compositionally biased region" description="Polar residues" evidence="1">
    <location>
        <begin position="198"/>
        <end position="215"/>
    </location>
</feature>
<proteinExistence type="predicted"/>
<feature type="compositionally biased region" description="Polar residues" evidence="1">
    <location>
        <begin position="243"/>
        <end position="266"/>
    </location>
</feature>
<evidence type="ECO:0000313" key="3">
    <source>
        <dbReference type="Proteomes" id="UP000716291"/>
    </source>
</evidence>
<comment type="caution">
    <text evidence="2">The sequence shown here is derived from an EMBL/GenBank/DDBJ whole genome shotgun (WGS) entry which is preliminary data.</text>
</comment>
<feature type="compositionally biased region" description="Polar residues" evidence="1">
    <location>
        <begin position="293"/>
        <end position="330"/>
    </location>
</feature>
<reference evidence="2" key="1">
    <citation type="journal article" date="2020" name="Microb. Genom.">
        <title>Genetic diversity of clinical and environmental Mucorales isolates obtained from an investigation of mucormycosis cases among solid organ transplant recipients.</title>
        <authorList>
            <person name="Nguyen M.H."/>
            <person name="Kaul D."/>
            <person name="Muto C."/>
            <person name="Cheng S.J."/>
            <person name="Richter R.A."/>
            <person name="Bruno V.M."/>
            <person name="Liu G."/>
            <person name="Beyhan S."/>
            <person name="Sundermann A.J."/>
            <person name="Mounaud S."/>
            <person name="Pasculle A.W."/>
            <person name="Nierman W.C."/>
            <person name="Driscoll E."/>
            <person name="Cumbie R."/>
            <person name="Clancy C.J."/>
            <person name="Dupont C.L."/>
        </authorList>
    </citation>
    <scope>NUCLEOTIDE SEQUENCE</scope>
    <source>
        <strain evidence="2">GL11</strain>
    </source>
</reference>
<accession>A0A9P6XK90</accession>